<evidence type="ECO:0000313" key="2">
    <source>
        <dbReference type="EMBL" id="KHT52818.1"/>
    </source>
</evidence>
<keyword evidence="1" id="KW-0472">Membrane</keyword>
<gene>
    <name evidence="2" type="ORF">RJ41_10065</name>
</gene>
<feature type="transmembrane region" description="Helical" evidence="1">
    <location>
        <begin position="359"/>
        <end position="377"/>
    </location>
</feature>
<keyword evidence="3" id="KW-1185">Reference proteome</keyword>
<organism evidence="2 3">
    <name type="scientific">Alteromonas marina</name>
    <dbReference type="NCBI Taxonomy" id="203795"/>
    <lineage>
        <taxon>Bacteria</taxon>
        <taxon>Pseudomonadati</taxon>
        <taxon>Pseudomonadota</taxon>
        <taxon>Gammaproteobacteria</taxon>
        <taxon>Alteromonadales</taxon>
        <taxon>Alteromonadaceae</taxon>
        <taxon>Alteromonas/Salinimonas group</taxon>
        <taxon>Alteromonas</taxon>
    </lineage>
</organism>
<reference evidence="2 3" key="1">
    <citation type="submission" date="2014-12" db="EMBL/GenBank/DDBJ databases">
        <title>Genome sequencing of Alteromonas marina AD001.</title>
        <authorList>
            <person name="Adrian T.G.S."/>
            <person name="Chan K.G."/>
        </authorList>
    </citation>
    <scope>NUCLEOTIDE SEQUENCE [LARGE SCALE GENOMIC DNA]</scope>
    <source>
        <strain evidence="2 3">AD001</strain>
    </source>
</reference>
<comment type="caution">
    <text evidence="2">The sequence shown here is derived from an EMBL/GenBank/DDBJ whole genome shotgun (WGS) entry which is preliminary data.</text>
</comment>
<dbReference type="AlphaFoldDB" id="A0A0B3XUQ3"/>
<keyword evidence="1" id="KW-1133">Transmembrane helix</keyword>
<keyword evidence="1" id="KW-0812">Transmembrane</keyword>
<dbReference type="Proteomes" id="UP000031197">
    <property type="component" value="Unassembled WGS sequence"/>
</dbReference>
<accession>A0A0B3XUQ3</accession>
<protein>
    <submittedName>
        <fullName evidence="2">Uncharacterized protein</fullName>
    </submittedName>
</protein>
<name>A0A0B3XUQ3_9ALTE</name>
<feature type="transmembrane region" description="Helical" evidence="1">
    <location>
        <begin position="452"/>
        <end position="472"/>
    </location>
</feature>
<sequence length="477" mass="54827">MSSLKAICDDLALLLKNSHNSQDNLETLFVEGYFNEECFSVFKRLLSLSISESFIESLFIDNEKYDFEHDDEEFDKGSVDWSININKAKLLEKTGYDSKFTAFEEYLFFSDDFLDVAERDFFGFRNPFEPSLLSEDKVIRIQVHGLDVSISGEYLRITPVDDTNVFKKSTHLYIPNQDKIKSTIKLISNSAIQIAPALFAITKGDVGDSKFAIIRNAYKSSLLASLATSFYSQGDISLDGLKHLSVNIGSWRSEDPLECKNLEELISWIYTGDDCETKKQLIADRLALELPQKFNLQGLNDSLIIESLEQAKSKYKFLLAERNEDYRKELKELYSDLRDFSTKLNELCDSISKGLVTDVLSLSFIFSLTVFSRITLGKREFMTDSSIELIFKGVAVYLLVSFVMRFWNANQSLINSERIFTDWSSKLHNHISKEEIKQISEKQLLPPKQHFLTVYVVVGAIHFILAVCSFFYRTWLY</sequence>
<feature type="transmembrane region" description="Helical" evidence="1">
    <location>
        <begin position="389"/>
        <end position="407"/>
    </location>
</feature>
<evidence type="ECO:0000313" key="3">
    <source>
        <dbReference type="Proteomes" id="UP000031197"/>
    </source>
</evidence>
<dbReference type="OrthoDB" id="1489175at2"/>
<dbReference type="RefSeq" id="WP_039220066.1">
    <property type="nucleotide sequence ID" value="NZ_JWLW01000016.1"/>
</dbReference>
<evidence type="ECO:0000256" key="1">
    <source>
        <dbReference type="SAM" id="Phobius"/>
    </source>
</evidence>
<dbReference type="EMBL" id="JWLW01000016">
    <property type="protein sequence ID" value="KHT52818.1"/>
    <property type="molecule type" value="Genomic_DNA"/>
</dbReference>
<proteinExistence type="predicted"/>